<keyword evidence="1" id="KW-0812">Transmembrane</keyword>
<organism evidence="2 3">
    <name type="scientific">Paenirhodobacter huangdaonensis</name>
    <dbReference type="NCBI Taxonomy" id="2501515"/>
    <lineage>
        <taxon>Bacteria</taxon>
        <taxon>Pseudomonadati</taxon>
        <taxon>Pseudomonadota</taxon>
        <taxon>Alphaproteobacteria</taxon>
        <taxon>Rhodobacterales</taxon>
        <taxon>Rhodobacter group</taxon>
        <taxon>Paenirhodobacter</taxon>
    </lineage>
</organism>
<accession>A0A443LX66</accession>
<dbReference type="EMBL" id="SAVA01000002">
    <property type="protein sequence ID" value="RWR53807.1"/>
    <property type="molecule type" value="Genomic_DNA"/>
</dbReference>
<sequence>MAVAILVMIVLGAGGAVLTALYARAYGRAGYDDWGNYLALLPMFSAFALMLVATPLAWVVLLYFPIAVFGTPLLLLTRWCSMRSRKVGI</sequence>
<dbReference type="Proteomes" id="UP000288071">
    <property type="component" value="Unassembled WGS sequence"/>
</dbReference>
<proteinExistence type="predicted"/>
<dbReference type="RefSeq" id="WP_128155047.1">
    <property type="nucleotide sequence ID" value="NZ_SAVA01000002.1"/>
</dbReference>
<gene>
    <name evidence="2" type="ORF">EOW66_04100</name>
</gene>
<comment type="caution">
    <text evidence="2">The sequence shown here is derived from an EMBL/GenBank/DDBJ whole genome shotgun (WGS) entry which is preliminary data.</text>
</comment>
<evidence type="ECO:0000256" key="1">
    <source>
        <dbReference type="SAM" id="Phobius"/>
    </source>
</evidence>
<reference evidence="3" key="1">
    <citation type="submission" date="2019-01" db="EMBL/GenBank/DDBJ databases">
        <title>Sinorhodobacter populi sp. nov. isolated from the symptomatic bark tissue of Populus euramericana canker.</title>
        <authorList>
            <person name="Li Y."/>
        </authorList>
    </citation>
    <scope>NUCLEOTIDE SEQUENCE [LARGE SCALE GENOMIC DNA]</scope>
    <source>
        <strain evidence="3">CGMCC 1.12963</strain>
    </source>
</reference>
<keyword evidence="1" id="KW-1133">Transmembrane helix</keyword>
<evidence type="ECO:0000313" key="3">
    <source>
        <dbReference type="Proteomes" id="UP000288071"/>
    </source>
</evidence>
<name>A0A443LX66_9RHOB</name>
<protein>
    <submittedName>
        <fullName evidence="2">Uncharacterized protein</fullName>
    </submittedName>
</protein>
<dbReference type="AlphaFoldDB" id="A0A443LX66"/>
<feature type="transmembrane region" description="Helical" evidence="1">
    <location>
        <begin position="43"/>
        <end position="76"/>
    </location>
</feature>
<keyword evidence="1" id="KW-0472">Membrane</keyword>
<evidence type="ECO:0000313" key="2">
    <source>
        <dbReference type="EMBL" id="RWR53807.1"/>
    </source>
</evidence>
<reference evidence="2 3" key="2">
    <citation type="submission" date="2019-01" db="EMBL/GenBank/DDBJ databases">
        <title>Sinorhodobacter populi sp. nov. isolated from the symptomatic bark tissue of Populus euramericana canker.</title>
        <authorList>
            <person name="Xu G."/>
        </authorList>
    </citation>
    <scope>NUCLEOTIDE SEQUENCE [LARGE SCALE GENOMIC DNA]</scope>
    <source>
        <strain evidence="2 3">CGMCC 1.12963</strain>
    </source>
</reference>
<keyword evidence="3" id="KW-1185">Reference proteome</keyword>